<organism>
    <name type="scientific">Serpula lacrymans var. lacrymans (strain S7.9)</name>
    <name type="common">Dry rot fungus</name>
    <dbReference type="NCBI Taxonomy" id="578457"/>
    <lineage>
        <taxon>Eukaryota</taxon>
        <taxon>Fungi</taxon>
        <taxon>Dikarya</taxon>
        <taxon>Basidiomycota</taxon>
        <taxon>Agaricomycotina</taxon>
        <taxon>Agaricomycetes</taxon>
        <taxon>Agaricomycetidae</taxon>
        <taxon>Boletales</taxon>
        <taxon>Coniophorineae</taxon>
        <taxon>Serpulaceae</taxon>
        <taxon>Serpula</taxon>
    </lineage>
</organism>
<sequence length="61" mass="6838">MDADGIALIPGFFVHTIECGRSIRCSEQWMKPCHLMKPLTHYSPTGSLLSANSEWSKVLVF</sequence>
<accession>F8NML5</accession>
<dbReference type="Proteomes" id="UP000008064">
    <property type="component" value="Unassembled WGS sequence"/>
</dbReference>
<dbReference type="AlphaFoldDB" id="F8NML5"/>
<dbReference type="KEGG" id="sla:SERLADRAFT_460782"/>
<reference evidence="1" key="1">
    <citation type="submission" date="2011-04" db="EMBL/GenBank/DDBJ databases">
        <title>Evolution of plant cell wall degrading machinery underlies the functional diversity of forest fungi.</title>
        <authorList>
            <consortium name="US DOE Joint Genome Institute (JGI-PGF)"/>
            <person name="Eastwood D.C."/>
            <person name="Floudas D."/>
            <person name="Binder M."/>
            <person name="Majcherczyk A."/>
            <person name="Schneider P."/>
            <person name="Aerts A."/>
            <person name="Asiegbu F.O."/>
            <person name="Baker S.E."/>
            <person name="Barry K."/>
            <person name="Bendiksby M."/>
            <person name="Blumentritt M."/>
            <person name="Coutinho P.M."/>
            <person name="Cullen D."/>
            <person name="Cullen D."/>
            <person name="Gathman A."/>
            <person name="Goodell B."/>
            <person name="Henrissat B."/>
            <person name="Ihrmark K."/>
            <person name="Kauserud H."/>
            <person name="Kohler A."/>
            <person name="LaButti K."/>
            <person name="Lapidus A."/>
            <person name="Lavin J.L."/>
            <person name="Lee Y.-H."/>
            <person name="Lindquist E."/>
            <person name="Lilly W."/>
            <person name="Lucas S."/>
            <person name="Morin E."/>
            <person name="Murat C."/>
            <person name="Oguiza J.A."/>
            <person name="Park J."/>
            <person name="Pisabarro A.G."/>
            <person name="Riley R."/>
            <person name="Rosling A."/>
            <person name="Salamov A."/>
            <person name="Schmidt O."/>
            <person name="Schmutz J."/>
            <person name="Skrede I."/>
            <person name="Stenlid J."/>
            <person name="Wiebenga A."/>
            <person name="Xie X."/>
            <person name="Kues U."/>
            <person name="Hibbett D.S."/>
            <person name="Hoffmeister D."/>
            <person name="Hogberg N."/>
            <person name="Martin F."/>
            <person name="Grigoriev I.V."/>
            <person name="Watkinson S.C."/>
        </authorList>
    </citation>
    <scope>NUCLEOTIDE SEQUENCE</scope>
    <source>
        <strain evidence="1">S7.9</strain>
    </source>
</reference>
<dbReference type="EMBL" id="GL945431">
    <property type="protein sequence ID" value="EGO27412.1"/>
    <property type="molecule type" value="Genomic_DNA"/>
</dbReference>
<proteinExistence type="predicted"/>
<dbReference type="GeneID" id="18818126"/>
<dbReference type="HOGENOM" id="CLU_2924121_0_0_1"/>
<name>F8NML5_SERL9</name>
<gene>
    <name evidence="1" type="ORF">SERLADRAFT_460782</name>
</gene>
<protein>
    <submittedName>
        <fullName evidence="1">Uncharacterized protein</fullName>
    </submittedName>
</protein>
<dbReference type="RefSeq" id="XP_007315503.1">
    <property type="nucleotide sequence ID" value="XM_007315441.1"/>
</dbReference>
<evidence type="ECO:0000313" key="1">
    <source>
        <dbReference type="EMBL" id="EGO27412.1"/>
    </source>
</evidence>